<evidence type="ECO:0000256" key="1">
    <source>
        <dbReference type="ARBA" id="ARBA00022898"/>
    </source>
</evidence>
<keyword evidence="2" id="KW-0378">Hydrolase</keyword>
<dbReference type="Gene3D" id="3.90.1150.10">
    <property type="entry name" value="Aspartate Aminotransferase, domain 1"/>
    <property type="match status" value="1"/>
</dbReference>
<feature type="non-terminal residue" evidence="2">
    <location>
        <position position="89"/>
    </location>
</feature>
<dbReference type="EMBL" id="JANBQB010002170">
    <property type="protein sequence ID" value="KAJ1968216.1"/>
    <property type="molecule type" value="Genomic_DNA"/>
</dbReference>
<dbReference type="GO" id="GO:0009435">
    <property type="term" value="P:NAD+ biosynthetic process"/>
    <property type="evidence" value="ECO:0007669"/>
    <property type="project" value="InterPro"/>
</dbReference>
<dbReference type="PANTHER" id="PTHR14084">
    <property type="entry name" value="KYNURENINASE"/>
    <property type="match status" value="1"/>
</dbReference>
<comment type="caution">
    <text evidence="2">The sequence shown here is derived from an EMBL/GenBank/DDBJ whole genome shotgun (WGS) entry which is preliminary data.</text>
</comment>
<proteinExistence type="predicted"/>
<protein>
    <submittedName>
        <fullName evidence="2">Kynureninase (L-kynurenine hydrolase)</fullName>
        <ecNumber evidence="2">3.7.1.3</ecNumber>
    </submittedName>
</protein>
<name>A0A9W8E887_9FUNG</name>
<dbReference type="EC" id="3.7.1.3" evidence="2"/>
<dbReference type="GO" id="GO:0030429">
    <property type="term" value="F:kynureninase activity"/>
    <property type="evidence" value="ECO:0007669"/>
    <property type="project" value="UniProtKB-EC"/>
</dbReference>
<dbReference type="GO" id="GO:0019441">
    <property type="term" value="P:L-tryptophan catabolic process to kynurenine"/>
    <property type="evidence" value="ECO:0007669"/>
    <property type="project" value="TreeGrafter"/>
</dbReference>
<dbReference type="Proteomes" id="UP001151582">
    <property type="component" value="Unassembled WGS sequence"/>
</dbReference>
<dbReference type="PANTHER" id="PTHR14084:SF0">
    <property type="entry name" value="KYNURENINASE"/>
    <property type="match status" value="1"/>
</dbReference>
<keyword evidence="3" id="KW-1185">Reference proteome</keyword>
<evidence type="ECO:0000313" key="3">
    <source>
        <dbReference type="Proteomes" id="UP001151582"/>
    </source>
</evidence>
<accession>A0A9W8E887</accession>
<dbReference type="AlphaFoldDB" id="A0A9W8E887"/>
<dbReference type="InterPro" id="IPR015422">
    <property type="entry name" value="PyrdxlP-dep_Trfase_small"/>
</dbReference>
<dbReference type="InterPro" id="IPR010111">
    <property type="entry name" value="Kynureninase"/>
</dbReference>
<dbReference type="GO" id="GO:0030170">
    <property type="term" value="F:pyridoxal phosphate binding"/>
    <property type="evidence" value="ECO:0007669"/>
    <property type="project" value="InterPro"/>
</dbReference>
<dbReference type="GO" id="GO:0005737">
    <property type="term" value="C:cytoplasm"/>
    <property type="evidence" value="ECO:0007669"/>
    <property type="project" value="InterPro"/>
</dbReference>
<keyword evidence="1" id="KW-0663">Pyridoxal phosphate</keyword>
<sequence>MAVSARTLEQKAAEANLDILDPAFSQWLDDDDTLRHLRDEFCIPSIAEVKNDPEASKDSCIYLCGNSLGLQPKRTKQMIVEEMEVWAKR</sequence>
<organism evidence="2 3">
    <name type="scientific">Dimargaris verticillata</name>
    <dbReference type="NCBI Taxonomy" id="2761393"/>
    <lineage>
        <taxon>Eukaryota</taxon>
        <taxon>Fungi</taxon>
        <taxon>Fungi incertae sedis</taxon>
        <taxon>Zoopagomycota</taxon>
        <taxon>Kickxellomycotina</taxon>
        <taxon>Dimargaritomycetes</taxon>
        <taxon>Dimargaritales</taxon>
        <taxon>Dimargaritaceae</taxon>
        <taxon>Dimargaris</taxon>
    </lineage>
</organism>
<evidence type="ECO:0000313" key="2">
    <source>
        <dbReference type="EMBL" id="KAJ1968216.1"/>
    </source>
</evidence>
<dbReference type="GO" id="GO:0043420">
    <property type="term" value="P:anthranilate metabolic process"/>
    <property type="evidence" value="ECO:0007669"/>
    <property type="project" value="TreeGrafter"/>
</dbReference>
<dbReference type="OrthoDB" id="5978656at2759"/>
<gene>
    <name evidence="2" type="primary">BNA5</name>
    <name evidence="2" type="ORF">H4R34_006301</name>
</gene>
<reference evidence="2" key="1">
    <citation type="submission" date="2022-07" db="EMBL/GenBank/DDBJ databases">
        <title>Phylogenomic reconstructions and comparative analyses of Kickxellomycotina fungi.</title>
        <authorList>
            <person name="Reynolds N.K."/>
            <person name="Stajich J.E."/>
            <person name="Barry K."/>
            <person name="Grigoriev I.V."/>
            <person name="Crous P."/>
            <person name="Smith M.E."/>
        </authorList>
    </citation>
    <scope>NUCLEOTIDE SEQUENCE</scope>
    <source>
        <strain evidence="2">RSA 567</strain>
    </source>
</reference>